<evidence type="ECO:0000259" key="2">
    <source>
        <dbReference type="PROSITE" id="PS50994"/>
    </source>
</evidence>
<dbReference type="InterPro" id="IPR053392">
    <property type="entry name" value="Transposase_IS30-like"/>
</dbReference>
<dbReference type="GO" id="GO:0006310">
    <property type="term" value="P:DNA recombination"/>
    <property type="evidence" value="ECO:0007669"/>
    <property type="project" value="UniProtKB-KW"/>
</dbReference>
<feature type="domain" description="Integrase catalytic" evidence="2">
    <location>
        <begin position="243"/>
        <end position="406"/>
    </location>
</feature>
<dbReference type="GO" id="GO:0032196">
    <property type="term" value="P:transposition"/>
    <property type="evidence" value="ECO:0007669"/>
    <property type="project" value="TreeGrafter"/>
</dbReference>
<evidence type="ECO:0000313" key="3">
    <source>
        <dbReference type="EMBL" id="MBC6681433.1"/>
    </source>
</evidence>
<evidence type="ECO:0000256" key="1">
    <source>
        <dbReference type="ARBA" id="ARBA00023172"/>
    </source>
</evidence>
<sequence length="438" mass="50793">MSKHKHLTLDERYQIQRSLGEGLSFRAIASLIGKDCTTISKEIRAHILFEAKGAPYRPFNDCLNRRRCSHFGDLCSPCSRKRKTKCSFCGKGCRNCPDYRKEDCLLLRNPPYVCNGCPNRNECTLEKHLYDAKSAQQEYEQVRSESRSGFNLTEQERVQMDQVISPLLRNGHSLHHILLHHPGRILCCEKTLYTYADHGLFEARNIDMPRKVRFRPRKKKSVPFKVDKTCRIGRTYDDFRTFREAHPALPVVQLDTVEGIKGGAVLLTIHFVLQKFQLAFFRTRNDAASVTQIFQELSDRLGPQRYRQLFPLLLADNGSEFSDPRALEFAQNGTRRSRLFYCNPASPNEKGSCEVNHEFIRRIIPKGRDIGLFSEEGIRVMMDHINSYSRPELGDKSPYEMFAFYFGRQTLDRLQVQKIPPNEIVLTPKLLEPYRLPR</sequence>
<organism evidence="3 4">
    <name type="scientific">Zhenpiania hominis</name>
    <dbReference type="NCBI Taxonomy" id="2763644"/>
    <lineage>
        <taxon>Bacteria</taxon>
        <taxon>Bacillati</taxon>
        <taxon>Bacillota</taxon>
        <taxon>Clostridia</taxon>
        <taxon>Peptostreptococcales</taxon>
        <taxon>Anaerovoracaceae</taxon>
        <taxon>Zhenpiania</taxon>
    </lineage>
</organism>
<dbReference type="Proteomes" id="UP000602647">
    <property type="component" value="Unassembled WGS sequence"/>
</dbReference>
<protein>
    <submittedName>
        <fullName evidence="3">IS30 family transposase</fullName>
    </submittedName>
</protein>
<gene>
    <name evidence="3" type="ORF">H9L42_16635</name>
</gene>
<dbReference type="SUPFAM" id="SSF53098">
    <property type="entry name" value="Ribonuclease H-like"/>
    <property type="match status" value="1"/>
</dbReference>
<dbReference type="GO" id="GO:0004803">
    <property type="term" value="F:transposase activity"/>
    <property type="evidence" value="ECO:0007669"/>
    <property type="project" value="TreeGrafter"/>
</dbReference>
<accession>A0A923SXK9</accession>
<comment type="caution">
    <text evidence="3">The sequence shown here is derived from an EMBL/GenBank/DDBJ whole genome shotgun (WGS) entry which is preliminary data.</text>
</comment>
<name>A0A923SXK9_9FIRM</name>
<dbReference type="InterPro" id="IPR051917">
    <property type="entry name" value="Transposase-Integrase"/>
</dbReference>
<dbReference type="PANTHER" id="PTHR10948">
    <property type="entry name" value="TRANSPOSASE"/>
    <property type="match status" value="1"/>
</dbReference>
<dbReference type="GO" id="GO:0005829">
    <property type="term" value="C:cytosol"/>
    <property type="evidence" value="ECO:0007669"/>
    <property type="project" value="TreeGrafter"/>
</dbReference>
<proteinExistence type="predicted"/>
<reference evidence="3" key="1">
    <citation type="submission" date="2020-08" db="EMBL/GenBank/DDBJ databases">
        <title>Genome public.</title>
        <authorList>
            <person name="Liu C."/>
            <person name="Sun Q."/>
        </authorList>
    </citation>
    <scope>NUCLEOTIDE SEQUENCE</scope>
    <source>
        <strain evidence="3">BX12</strain>
    </source>
</reference>
<keyword evidence="4" id="KW-1185">Reference proteome</keyword>
<dbReference type="InterPro" id="IPR001584">
    <property type="entry name" value="Integrase_cat-core"/>
</dbReference>
<evidence type="ECO:0000313" key="4">
    <source>
        <dbReference type="Proteomes" id="UP000602647"/>
    </source>
</evidence>
<dbReference type="EMBL" id="JACRYT010000052">
    <property type="protein sequence ID" value="MBC6681433.1"/>
    <property type="molecule type" value="Genomic_DNA"/>
</dbReference>
<dbReference type="PROSITE" id="PS50994">
    <property type="entry name" value="INTEGRASE"/>
    <property type="match status" value="1"/>
</dbReference>
<dbReference type="AlphaFoldDB" id="A0A923SXK9"/>
<dbReference type="NCBIfam" id="NF033563">
    <property type="entry name" value="transpos_IS30"/>
    <property type="match status" value="1"/>
</dbReference>
<dbReference type="Gene3D" id="3.30.420.10">
    <property type="entry name" value="Ribonuclease H-like superfamily/Ribonuclease H"/>
    <property type="match status" value="1"/>
</dbReference>
<dbReference type="GO" id="GO:0003676">
    <property type="term" value="F:nucleic acid binding"/>
    <property type="evidence" value="ECO:0007669"/>
    <property type="project" value="InterPro"/>
</dbReference>
<dbReference type="InterPro" id="IPR012337">
    <property type="entry name" value="RNaseH-like_sf"/>
</dbReference>
<dbReference type="RefSeq" id="WP_187304514.1">
    <property type="nucleotide sequence ID" value="NZ_JACRYT010000052.1"/>
</dbReference>
<dbReference type="InterPro" id="IPR025246">
    <property type="entry name" value="IS30-like_HTH"/>
</dbReference>
<dbReference type="GO" id="GO:0015074">
    <property type="term" value="P:DNA integration"/>
    <property type="evidence" value="ECO:0007669"/>
    <property type="project" value="InterPro"/>
</dbReference>
<dbReference type="Pfam" id="PF13936">
    <property type="entry name" value="HTH_38"/>
    <property type="match status" value="1"/>
</dbReference>
<dbReference type="InterPro" id="IPR036397">
    <property type="entry name" value="RNaseH_sf"/>
</dbReference>
<dbReference type="PANTHER" id="PTHR10948:SF23">
    <property type="entry name" value="TRANSPOSASE INSI FOR INSERTION SEQUENCE ELEMENT IS30A-RELATED"/>
    <property type="match status" value="1"/>
</dbReference>
<keyword evidence="1" id="KW-0233">DNA recombination</keyword>